<feature type="repeat" description="NHL" evidence="2">
    <location>
        <begin position="447"/>
        <end position="487"/>
    </location>
</feature>
<gene>
    <name evidence="3" type="ORF">ACPOL_4120</name>
</gene>
<dbReference type="SUPFAM" id="SSF63829">
    <property type="entry name" value="Calcium-dependent phosphotriesterase"/>
    <property type="match status" value="1"/>
</dbReference>
<dbReference type="Gene3D" id="2.120.10.30">
    <property type="entry name" value="TolB, C-terminal domain"/>
    <property type="match status" value="3"/>
</dbReference>
<dbReference type="PROSITE" id="PS51125">
    <property type="entry name" value="NHL"/>
    <property type="match status" value="1"/>
</dbReference>
<dbReference type="PANTHER" id="PTHR24104:SF25">
    <property type="entry name" value="PROTEIN LIN-41"/>
    <property type="match status" value="1"/>
</dbReference>
<dbReference type="InterPro" id="IPR011042">
    <property type="entry name" value="6-blade_b-propeller_TolB-like"/>
</dbReference>
<dbReference type="CDD" id="cd05819">
    <property type="entry name" value="NHL"/>
    <property type="match status" value="1"/>
</dbReference>
<dbReference type="InterPro" id="IPR050952">
    <property type="entry name" value="TRIM-NHL_E3_ligases"/>
</dbReference>
<dbReference type="GO" id="GO:0008270">
    <property type="term" value="F:zinc ion binding"/>
    <property type="evidence" value="ECO:0007669"/>
    <property type="project" value="UniProtKB-KW"/>
</dbReference>
<evidence type="ECO:0000256" key="2">
    <source>
        <dbReference type="PROSITE-ProRule" id="PRU00504"/>
    </source>
</evidence>
<dbReference type="InterPro" id="IPR001258">
    <property type="entry name" value="NHL_repeat"/>
</dbReference>
<dbReference type="KEGG" id="abas:ACPOL_4120"/>
<keyword evidence="1" id="KW-0677">Repeat</keyword>
<name>A0A2Z5G3W0_9BACT</name>
<dbReference type="Proteomes" id="UP000253606">
    <property type="component" value="Chromosome"/>
</dbReference>
<accession>A0A2Z5G3W0</accession>
<organism evidence="3 4">
    <name type="scientific">Acidisarcina polymorpha</name>
    <dbReference type="NCBI Taxonomy" id="2211140"/>
    <lineage>
        <taxon>Bacteria</taxon>
        <taxon>Pseudomonadati</taxon>
        <taxon>Acidobacteriota</taxon>
        <taxon>Terriglobia</taxon>
        <taxon>Terriglobales</taxon>
        <taxon>Acidobacteriaceae</taxon>
        <taxon>Acidisarcina</taxon>
    </lineage>
</organism>
<dbReference type="InterPro" id="IPR013783">
    <property type="entry name" value="Ig-like_fold"/>
</dbReference>
<dbReference type="PANTHER" id="PTHR24104">
    <property type="entry name" value="E3 UBIQUITIN-PROTEIN LIGASE NHLRC1-RELATED"/>
    <property type="match status" value="1"/>
</dbReference>
<dbReference type="PROSITE" id="PS51257">
    <property type="entry name" value="PROKAR_LIPOPROTEIN"/>
    <property type="match status" value="1"/>
</dbReference>
<dbReference type="NCBIfam" id="NF012200">
    <property type="entry name" value="choice_anch_D"/>
    <property type="match status" value="1"/>
</dbReference>
<keyword evidence="4" id="KW-1185">Reference proteome</keyword>
<dbReference type="EMBL" id="CP030840">
    <property type="protein sequence ID" value="AXC13397.1"/>
    <property type="molecule type" value="Genomic_DNA"/>
</dbReference>
<dbReference type="AlphaFoldDB" id="A0A2Z5G3W0"/>
<evidence type="ECO:0000256" key="1">
    <source>
        <dbReference type="ARBA" id="ARBA00022737"/>
    </source>
</evidence>
<sequence>MRYLPGLAPSPKSVHSAKIICSFILGAGSSCLFPASLSAQNPVVPASLAFGSISYGSTLSLPLPVTNAGSGSLTISPSIQGPSYKVLSSTPVGCLSATPSGATCTLTIEFAPVTIGPHDDSLTLTTNGNSSPIVLLNGTATGAGTEQESPLRFPSIPVGTSVFLPLPMNAVGVDTSTVDYTKSIDGASFKVAENSYNDAFCQGRVFLNGTCDLLIEFTPTAEGLHDGTLTFRPKNAAASKIKLTGSGGPSTAPQPIPKGNIFVYSEGDERVVTFNSEGVYQSQFTYLYRQPGGIAVDATSVYVKDGGGFYGSDNDPHCLLDKFDPRGFLVAQFGICTGEGPGAFDNSGVVAVDGDGNLWVTSPTYGYIQKLDSSGNFLKIICLGPTAAAAVPNCPAATKFDVVPYFIAFDAAGDIYVTNSNRDAGPSHRFLVKLDSTGKYLLSFGTVGSSPGRFNELLGPWGIAFNADGFLYVVDPGNNRVQVFSQDGIYQSQIGTGIAGWGPGQFYDPIALAFSSEGILYVTDQQNSRVEEISPAGTFLGRIGRLGSNPGELEGPYWIAIAK</sequence>
<evidence type="ECO:0000313" key="4">
    <source>
        <dbReference type="Proteomes" id="UP000253606"/>
    </source>
</evidence>
<protein>
    <submittedName>
        <fullName evidence="3">NHL repeat domain protein</fullName>
    </submittedName>
</protein>
<evidence type="ECO:0000313" key="3">
    <source>
        <dbReference type="EMBL" id="AXC13397.1"/>
    </source>
</evidence>
<proteinExistence type="predicted"/>
<dbReference type="Gene3D" id="2.60.40.10">
    <property type="entry name" value="Immunoglobulins"/>
    <property type="match status" value="2"/>
</dbReference>
<reference evidence="3 4" key="1">
    <citation type="journal article" date="2018" name="Front. Microbiol.">
        <title>Hydrolytic Capabilities as a Key to Environmental Success: Chitinolytic and Cellulolytic Acidobacteria From Acidic Sub-arctic Soils and Boreal Peatlands.</title>
        <authorList>
            <person name="Belova S.E."/>
            <person name="Ravin N.V."/>
            <person name="Pankratov T.A."/>
            <person name="Rakitin A.L."/>
            <person name="Ivanova A.A."/>
            <person name="Beletsky A.V."/>
            <person name="Mardanov A.V."/>
            <person name="Sinninghe Damste J.S."/>
            <person name="Dedysh S.N."/>
        </authorList>
    </citation>
    <scope>NUCLEOTIDE SEQUENCE [LARGE SCALE GENOMIC DNA]</scope>
    <source>
        <strain evidence="3 4">SBC82</strain>
    </source>
</reference>
<dbReference type="Pfam" id="PF01436">
    <property type="entry name" value="NHL"/>
    <property type="match status" value="1"/>
</dbReference>